<dbReference type="AlphaFoldDB" id="A0A328VBF1"/>
<protein>
    <submittedName>
        <fullName evidence="1">Uncharacterized protein</fullName>
    </submittedName>
</protein>
<dbReference type="EMBL" id="MCIF01000002">
    <property type="protein sequence ID" value="RAQ94071.1"/>
    <property type="molecule type" value="Genomic_DNA"/>
</dbReference>
<keyword evidence="2" id="KW-1185">Reference proteome</keyword>
<evidence type="ECO:0000313" key="1">
    <source>
        <dbReference type="EMBL" id="RAQ94071.1"/>
    </source>
</evidence>
<reference evidence="1 2" key="1">
    <citation type="submission" date="2016-08" db="EMBL/GenBank/DDBJ databases">
        <title>Analysis of Carbohydrate Active Enzymes in Thermogemmatispora T81 Reveals Carbohydrate Degradation Ability.</title>
        <authorList>
            <person name="Tomazini A."/>
            <person name="Lal S."/>
            <person name="Stott M."/>
            <person name="Henrissat B."/>
            <person name="Polikarpov I."/>
            <person name="Sparling R."/>
            <person name="Levin D.B."/>
        </authorList>
    </citation>
    <scope>NUCLEOTIDE SEQUENCE [LARGE SCALE GENOMIC DNA]</scope>
    <source>
        <strain evidence="1 2">T81</strain>
    </source>
</reference>
<proteinExistence type="predicted"/>
<accession>A0A328VBF1</accession>
<gene>
    <name evidence="1" type="ORF">A4R35_00905</name>
</gene>
<organism evidence="1 2">
    <name type="scientific">Thermogemmatispora tikiterensis</name>
    <dbReference type="NCBI Taxonomy" id="1825093"/>
    <lineage>
        <taxon>Bacteria</taxon>
        <taxon>Bacillati</taxon>
        <taxon>Chloroflexota</taxon>
        <taxon>Ktedonobacteria</taxon>
        <taxon>Thermogemmatisporales</taxon>
        <taxon>Thermogemmatisporaceae</taxon>
        <taxon>Thermogemmatispora</taxon>
    </lineage>
</organism>
<sequence>MFSFLSPDSHCMEPLWKIDYHQTPRSLRSELLSHLQKRPLDYVNLLALQRVDAPPAYEDRLAESQVPTLLMHGRDNCIILPQSD</sequence>
<evidence type="ECO:0000313" key="2">
    <source>
        <dbReference type="Proteomes" id="UP000248706"/>
    </source>
</evidence>
<comment type="caution">
    <text evidence="1">The sequence shown here is derived from an EMBL/GenBank/DDBJ whole genome shotgun (WGS) entry which is preliminary data.</text>
</comment>
<name>A0A328VBF1_9CHLR</name>
<dbReference type="Proteomes" id="UP000248706">
    <property type="component" value="Unassembled WGS sequence"/>
</dbReference>